<gene>
    <name evidence="5" type="ordered locus">Blon_2273</name>
</gene>
<feature type="domain" description="ABC transporter" evidence="4">
    <location>
        <begin position="35"/>
        <end position="270"/>
    </location>
</feature>
<evidence type="ECO:0000256" key="2">
    <source>
        <dbReference type="ARBA" id="ARBA00022840"/>
    </source>
</evidence>
<dbReference type="PROSITE" id="PS50893">
    <property type="entry name" value="ABC_TRANSPORTER_2"/>
    <property type="match status" value="1"/>
</dbReference>
<evidence type="ECO:0000256" key="1">
    <source>
        <dbReference type="ARBA" id="ARBA00022741"/>
    </source>
</evidence>
<dbReference type="InterPro" id="IPR003439">
    <property type="entry name" value="ABC_transporter-like_ATP-bd"/>
</dbReference>
<dbReference type="SUPFAM" id="SSF52540">
    <property type="entry name" value="P-loop containing nucleoside triphosphate hydrolases"/>
    <property type="match status" value="1"/>
</dbReference>
<dbReference type="EMBL" id="CP001095">
    <property type="protein sequence ID" value="ACJ53331.1"/>
    <property type="molecule type" value="Genomic_DNA"/>
</dbReference>
<dbReference type="PANTHER" id="PTHR43158:SF2">
    <property type="entry name" value="SKFA PEPTIDE EXPORT ATP-BINDING PROTEIN SKFE"/>
    <property type="match status" value="1"/>
</dbReference>
<keyword evidence="2" id="KW-0067">ATP-binding</keyword>
<dbReference type="Pfam" id="PF00005">
    <property type="entry name" value="ABC_tran"/>
    <property type="match status" value="1"/>
</dbReference>
<dbReference type="GO" id="GO:0016887">
    <property type="term" value="F:ATP hydrolysis activity"/>
    <property type="evidence" value="ECO:0007669"/>
    <property type="project" value="InterPro"/>
</dbReference>
<evidence type="ECO:0000256" key="3">
    <source>
        <dbReference type="SAM" id="MobiDB-lite"/>
    </source>
</evidence>
<evidence type="ECO:0000259" key="4">
    <source>
        <dbReference type="PROSITE" id="PS50893"/>
    </source>
</evidence>
<dbReference type="CDD" id="cd03230">
    <property type="entry name" value="ABC_DR_subfamily_A"/>
    <property type="match status" value="1"/>
</dbReference>
<feature type="region of interest" description="Disordered" evidence="3">
    <location>
        <begin position="1"/>
        <end position="25"/>
    </location>
</feature>
<proteinExistence type="predicted"/>
<dbReference type="GO" id="GO:0005524">
    <property type="term" value="F:ATP binding"/>
    <property type="evidence" value="ECO:0007669"/>
    <property type="project" value="UniProtKB-KW"/>
</dbReference>
<dbReference type="Gene3D" id="3.40.50.300">
    <property type="entry name" value="P-loop containing nucleotide triphosphate hydrolases"/>
    <property type="match status" value="1"/>
</dbReference>
<reference evidence="5 6" key="1">
    <citation type="journal article" date="2008" name="Proc. Natl. Acad. Sci. U.S.A.">
        <title>The genome sequence of Bifidobacterium longum subsp. infantis reveals adaptations for milk utilization within the infant microbiome.</title>
        <authorList>
            <person name="Sela D.A."/>
            <person name="Chapman J."/>
            <person name="Adeuya A."/>
            <person name="Kim J.H."/>
            <person name="Chen F."/>
            <person name="Whitehead T.R."/>
            <person name="Lapidus A."/>
            <person name="Rokhsar D.S."/>
            <person name="Lebrilla C.B."/>
            <person name="German J.B."/>
            <person name="Price N.P."/>
            <person name="Richardson P.M."/>
            <person name="Mills D.A."/>
        </authorList>
    </citation>
    <scope>NUCLEOTIDE SEQUENCE [LARGE SCALE GENOMIC DNA]</scope>
    <source>
        <strain evidence="6">ATCC 15697 / DSM 20088 / JCM 1222 / NCTC 11817 / S12 [JGI]</strain>
    </source>
</reference>
<dbReference type="SMART" id="SM00382">
    <property type="entry name" value="AAA"/>
    <property type="match status" value="1"/>
</dbReference>
<dbReference type="Proteomes" id="UP000001360">
    <property type="component" value="Chromosome"/>
</dbReference>
<dbReference type="PANTHER" id="PTHR43158">
    <property type="entry name" value="SKFA PEPTIDE EXPORT ATP-BINDING PROTEIN SKFE"/>
    <property type="match status" value="1"/>
</dbReference>
<name>B7GNH5_BIFLS</name>
<dbReference type="KEGG" id="bln:Blon_2273"/>
<organism evidence="5 6">
    <name type="scientific">Bifidobacterium longum subsp. infantis (strain ATCC 15697 / DSM 20088 / JCM 1222 / NCTC 11817 / S12)</name>
    <dbReference type="NCBI Taxonomy" id="391904"/>
    <lineage>
        <taxon>Bacteria</taxon>
        <taxon>Bacillati</taxon>
        <taxon>Actinomycetota</taxon>
        <taxon>Actinomycetes</taxon>
        <taxon>Bifidobacteriales</taxon>
        <taxon>Bifidobacteriaceae</taxon>
        <taxon>Bifidobacterium</taxon>
    </lineage>
</organism>
<dbReference type="InterPro" id="IPR003593">
    <property type="entry name" value="AAA+_ATPase"/>
</dbReference>
<keyword evidence="1" id="KW-0547">Nucleotide-binding</keyword>
<dbReference type="InterPro" id="IPR027417">
    <property type="entry name" value="P-loop_NTPase"/>
</dbReference>
<feature type="compositionally biased region" description="Basic and acidic residues" evidence="3">
    <location>
        <begin position="10"/>
        <end position="25"/>
    </location>
</feature>
<evidence type="ECO:0000313" key="6">
    <source>
        <dbReference type="Proteomes" id="UP000001360"/>
    </source>
</evidence>
<dbReference type="AlphaFoldDB" id="B7GNH5"/>
<accession>B7GNH5</accession>
<sequence length="287" mass="32441">MTDTNTTESTTRKDNMTADHINHADRTDNGEHAIIAVEHVTFGYKKRQTVLEDIDFTVPQGQSLAILGYNGVGKTTLFRLIVGLLRPREGRCVIDRRRVPSMRDVFQMTENGNLVGTMTVRDNIHFRQLLFRSGKGIADGGHTVDSKRLEDEPLVRAFELEGHLDKKVAELSTGLRKRVGIVAGMLFDPHVIMLDEPSNAIDPITRSLLVDYVNQLRADERTLLTVTHDLEYCWNVADRIIILDDKHLVKDMMLAEFDDYEAFTKASTLGRDRTHVDFGLPARGRQA</sequence>
<protein>
    <submittedName>
        <fullName evidence="5">ABC transporter related</fullName>
    </submittedName>
</protein>
<evidence type="ECO:0000313" key="5">
    <source>
        <dbReference type="EMBL" id="ACJ53331.1"/>
    </source>
</evidence>